<accession>A0A7E4VPP0</accession>
<proteinExistence type="predicted"/>
<evidence type="ECO:0000313" key="2">
    <source>
        <dbReference type="WBParaSite" id="Pan_g23455.t1"/>
    </source>
</evidence>
<evidence type="ECO:0000313" key="1">
    <source>
        <dbReference type="Proteomes" id="UP000492821"/>
    </source>
</evidence>
<dbReference type="AlphaFoldDB" id="A0A7E4VPP0"/>
<dbReference type="Proteomes" id="UP000492821">
    <property type="component" value="Unassembled WGS sequence"/>
</dbReference>
<keyword evidence="1" id="KW-1185">Reference proteome</keyword>
<organism evidence="1 2">
    <name type="scientific">Panagrellus redivivus</name>
    <name type="common">Microworm</name>
    <dbReference type="NCBI Taxonomy" id="6233"/>
    <lineage>
        <taxon>Eukaryota</taxon>
        <taxon>Metazoa</taxon>
        <taxon>Ecdysozoa</taxon>
        <taxon>Nematoda</taxon>
        <taxon>Chromadorea</taxon>
        <taxon>Rhabditida</taxon>
        <taxon>Tylenchina</taxon>
        <taxon>Panagrolaimomorpha</taxon>
        <taxon>Panagrolaimoidea</taxon>
        <taxon>Panagrolaimidae</taxon>
        <taxon>Panagrellus</taxon>
    </lineage>
</organism>
<reference evidence="1" key="1">
    <citation type="journal article" date="2013" name="Genetics">
        <title>The draft genome and transcriptome of Panagrellus redivivus are shaped by the harsh demands of a free-living lifestyle.</title>
        <authorList>
            <person name="Srinivasan J."/>
            <person name="Dillman A.R."/>
            <person name="Macchietto M.G."/>
            <person name="Heikkinen L."/>
            <person name="Lakso M."/>
            <person name="Fracchia K.M."/>
            <person name="Antoshechkin I."/>
            <person name="Mortazavi A."/>
            <person name="Wong G."/>
            <person name="Sternberg P.W."/>
        </authorList>
    </citation>
    <scope>NUCLEOTIDE SEQUENCE [LARGE SCALE GENOMIC DNA]</scope>
    <source>
        <strain evidence="1">MT8872</strain>
    </source>
</reference>
<reference evidence="2" key="2">
    <citation type="submission" date="2020-10" db="UniProtKB">
        <authorList>
            <consortium name="WormBaseParasite"/>
        </authorList>
    </citation>
    <scope>IDENTIFICATION</scope>
</reference>
<protein>
    <submittedName>
        <fullName evidence="2">Secreted protein</fullName>
    </submittedName>
</protein>
<name>A0A7E4VPP0_PANRE</name>
<dbReference type="WBParaSite" id="Pan_g23455.t1">
    <property type="protein sequence ID" value="Pan_g23455.t1"/>
    <property type="gene ID" value="Pan_g23455"/>
</dbReference>
<sequence>MAGFVVVKFVGGRVTPITSVFFSNSRRTDFTRDVDSSLVVTVVASVVFPHSFLWVRRTLFVGYGDAAYQPNTASRMPSLFVRFVENIVIIGGDKGLRSYNTGAGGVASKA</sequence>